<name>A0A016TYY8_9BILA</name>
<dbReference type="PANTHER" id="PTHR37984">
    <property type="entry name" value="PROTEIN CBG26694"/>
    <property type="match status" value="1"/>
</dbReference>
<dbReference type="Gene3D" id="1.10.340.70">
    <property type="match status" value="1"/>
</dbReference>
<organism evidence="1 2">
    <name type="scientific">Ancylostoma ceylanicum</name>
    <dbReference type="NCBI Taxonomy" id="53326"/>
    <lineage>
        <taxon>Eukaryota</taxon>
        <taxon>Metazoa</taxon>
        <taxon>Ecdysozoa</taxon>
        <taxon>Nematoda</taxon>
        <taxon>Chromadorea</taxon>
        <taxon>Rhabditida</taxon>
        <taxon>Rhabditina</taxon>
        <taxon>Rhabditomorpha</taxon>
        <taxon>Strongyloidea</taxon>
        <taxon>Ancylostomatidae</taxon>
        <taxon>Ancylostomatinae</taxon>
        <taxon>Ancylostoma</taxon>
    </lineage>
</organism>
<sequence length="101" mass="11475">MHKRIATDSNRCRVVHEDRSVHRKVISCVKSRERPNTNEKLAHFQNRGETLSVVGGCLMSGGNGPEPGSKVLKELHIDHPGIVRMKKWARSYVYWPNIDGD</sequence>
<protein>
    <submittedName>
        <fullName evidence="1">Uncharacterized protein</fullName>
    </submittedName>
</protein>
<reference evidence="2" key="1">
    <citation type="journal article" date="2015" name="Nat. Genet.">
        <title>The genome and transcriptome of the zoonotic hookworm Ancylostoma ceylanicum identify infection-specific gene families.</title>
        <authorList>
            <person name="Schwarz E.M."/>
            <person name="Hu Y."/>
            <person name="Antoshechkin I."/>
            <person name="Miller M.M."/>
            <person name="Sternberg P.W."/>
            <person name="Aroian R.V."/>
        </authorList>
    </citation>
    <scope>NUCLEOTIDE SEQUENCE</scope>
    <source>
        <strain evidence="2">HY135</strain>
    </source>
</reference>
<dbReference type="PANTHER" id="PTHR37984:SF5">
    <property type="entry name" value="PROTEIN NYNRIN-LIKE"/>
    <property type="match status" value="1"/>
</dbReference>
<comment type="caution">
    <text evidence="1">The sequence shown here is derived from an EMBL/GenBank/DDBJ whole genome shotgun (WGS) entry which is preliminary data.</text>
</comment>
<dbReference type="InterPro" id="IPR050951">
    <property type="entry name" value="Retrovirus_Pol_polyprotein"/>
</dbReference>
<accession>A0A016TYY8</accession>
<gene>
    <name evidence="1" type="primary">Acey_s0068.g154</name>
    <name evidence="1" type="ORF">Y032_0068g154</name>
</gene>
<evidence type="ECO:0000313" key="2">
    <source>
        <dbReference type="Proteomes" id="UP000024635"/>
    </source>
</evidence>
<dbReference type="Proteomes" id="UP000024635">
    <property type="component" value="Unassembled WGS sequence"/>
</dbReference>
<dbReference type="STRING" id="53326.A0A016TYY8"/>
<keyword evidence="2" id="KW-1185">Reference proteome</keyword>
<dbReference type="AlphaFoldDB" id="A0A016TYY8"/>
<dbReference type="EMBL" id="JARK01001404">
    <property type="protein sequence ID" value="EYC07832.1"/>
    <property type="molecule type" value="Genomic_DNA"/>
</dbReference>
<evidence type="ECO:0000313" key="1">
    <source>
        <dbReference type="EMBL" id="EYC07832.1"/>
    </source>
</evidence>
<proteinExistence type="predicted"/>
<dbReference type="OrthoDB" id="5818961at2759"/>